<dbReference type="InterPro" id="IPR008000">
    <property type="entry name" value="Rham/fucose_mutarotase"/>
</dbReference>
<dbReference type="Gene3D" id="3.30.70.100">
    <property type="match status" value="1"/>
</dbReference>
<proteinExistence type="predicted"/>
<dbReference type="Proteomes" id="UP000076923">
    <property type="component" value="Unassembled WGS sequence"/>
</dbReference>
<gene>
    <name evidence="1" type="ORF">LPB303_03100</name>
</gene>
<keyword evidence="2" id="KW-1185">Reference proteome</keyword>
<dbReference type="SUPFAM" id="SSF54909">
    <property type="entry name" value="Dimeric alpha+beta barrel"/>
    <property type="match status" value="1"/>
</dbReference>
<evidence type="ECO:0000313" key="1">
    <source>
        <dbReference type="EMBL" id="OAD46523.1"/>
    </source>
</evidence>
<accession>A0A176TG56</accession>
<dbReference type="InterPro" id="IPR052996">
    <property type="entry name" value="Carb_Metab_Mutarotase"/>
</dbReference>
<reference evidence="1 2" key="1">
    <citation type="submission" date="2016-02" db="EMBL/GenBank/DDBJ databases">
        <title>Draft genome sequence of Polaribacter atrinae KACC17473.</title>
        <authorList>
            <person name="Shin S.-K."/>
            <person name="Yi H."/>
        </authorList>
    </citation>
    <scope>NUCLEOTIDE SEQUENCE [LARGE SCALE GENOMIC DNA]</scope>
    <source>
        <strain evidence="1 2">KACC 17473</strain>
    </source>
</reference>
<dbReference type="RefSeq" id="WP_068447973.1">
    <property type="nucleotide sequence ID" value="NZ_CP150660.1"/>
</dbReference>
<dbReference type="InterPro" id="IPR011008">
    <property type="entry name" value="Dimeric_a/b-barrel"/>
</dbReference>
<organism evidence="1 2">
    <name type="scientific">Polaribacter atrinae</name>
    <dbReference type="NCBI Taxonomy" id="1333662"/>
    <lineage>
        <taxon>Bacteria</taxon>
        <taxon>Pseudomonadati</taxon>
        <taxon>Bacteroidota</taxon>
        <taxon>Flavobacteriia</taxon>
        <taxon>Flavobacteriales</taxon>
        <taxon>Flavobacteriaceae</taxon>
    </lineage>
</organism>
<dbReference type="PANTHER" id="PTHR43239">
    <property type="entry name" value="UPF0734 PROTEIN DDB_G0273871/DDB_G0273177"/>
    <property type="match status" value="1"/>
</dbReference>
<dbReference type="Pfam" id="PF05336">
    <property type="entry name" value="rhaM"/>
    <property type="match status" value="1"/>
</dbReference>
<comment type="caution">
    <text evidence="1">The sequence shown here is derived from an EMBL/GenBank/DDBJ whole genome shotgun (WGS) entry which is preliminary data.</text>
</comment>
<dbReference type="GO" id="GO:0016857">
    <property type="term" value="F:racemase and epimerase activity, acting on carbohydrates and derivatives"/>
    <property type="evidence" value="ECO:0007669"/>
    <property type="project" value="InterPro"/>
</dbReference>
<evidence type="ECO:0000313" key="2">
    <source>
        <dbReference type="Proteomes" id="UP000076923"/>
    </source>
</evidence>
<dbReference type="PANTHER" id="PTHR43239:SF1">
    <property type="entry name" value="UPF0734 PROTEIN DDB_G0273871_DDB_G0273177"/>
    <property type="match status" value="1"/>
</dbReference>
<dbReference type="OrthoDB" id="1430580at2"/>
<name>A0A176TG56_9FLAO</name>
<dbReference type="AlphaFoldDB" id="A0A176TG56"/>
<dbReference type="STRING" id="1333662.LPB303_03100"/>
<protein>
    <submittedName>
        <fullName evidence="1">L-fucose mutarotase</fullName>
    </submittedName>
</protein>
<dbReference type="EMBL" id="LVWE01000003">
    <property type="protein sequence ID" value="OAD46523.1"/>
    <property type="molecule type" value="Genomic_DNA"/>
</dbReference>
<sequence>MSKYCFALDLKDDEKLIGEYKKYHQEIWPEITKSIVDAGVLNLEIFNVHNRLFMIMEVDASFSFEEKDELDKNNVKVQEWEALMWKYQQGLPLAKKGEKWILMEKIYQL</sequence>